<accession>A0A5B2TH82</accession>
<evidence type="ECO:0000256" key="2">
    <source>
        <dbReference type="ARBA" id="ARBA00005695"/>
    </source>
</evidence>
<dbReference type="Proteomes" id="UP000322110">
    <property type="component" value="Unassembled WGS sequence"/>
</dbReference>
<dbReference type="Pfam" id="PF00496">
    <property type="entry name" value="SBP_bac_5"/>
    <property type="match status" value="1"/>
</dbReference>
<organism evidence="5 6">
    <name type="scientific">Teichococcus oryzae</name>
    <dbReference type="NCBI Taxonomy" id="1608942"/>
    <lineage>
        <taxon>Bacteria</taxon>
        <taxon>Pseudomonadati</taxon>
        <taxon>Pseudomonadota</taxon>
        <taxon>Alphaproteobacteria</taxon>
        <taxon>Acetobacterales</taxon>
        <taxon>Roseomonadaceae</taxon>
        <taxon>Roseomonas</taxon>
    </lineage>
</organism>
<keyword evidence="3" id="KW-0732">Signal</keyword>
<dbReference type="PANTHER" id="PTHR30290:SF38">
    <property type="entry name" value="D,D-DIPEPTIDE-BINDING PERIPLASMIC PROTEIN DDPA-RELATED"/>
    <property type="match status" value="1"/>
</dbReference>
<dbReference type="OrthoDB" id="7233744at2"/>
<evidence type="ECO:0000259" key="4">
    <source>
        <dbReference type="Pfam" id="PF00496"/>
    </source>
</evidence>
<dbReference type="GO" id="GO:0015833">
    <property type="term" value="P:peptide transport"/>
    <property type="evidence" value="ECO:0007669"/>
    <property type="project" value="TreeGrafter"/>
</dbReference>
<dbReference type="Gene3D" id="3.10.105.10">
    <property type="entry name" value="Dipeptide-binding Protein, Domain 3"/>
    <property type="match status" value="1"/>
</dbReference>
<dbReference type="InterPro" id="IPR000914">
    <property type="entry name" value="SBP_5_dom"/>
</dbReference>
<dbReference type="InterPro" id="IPR039424">
    <property type="entry name" value="SBP_5"/>
</dbReference>
<reference evidence="5 6" key="1">
    <citation type="journal article" date="2015" name="Int. J. Syst. Evol. Microbiol.">
        <title>Roseomonas oryzae sp. nov., isolated from paddy rhizosphere soil.</title>
        <authorList>
            <person name="Ramaprasad E.V."/>
            <person name="Sasikala Ch."/>
            <person name="Ramana Ch.V."/>
        </authorList>
    </citation>
    <scope>NUCLEOTIDE SEQUENCE [LARGE SCALE GENOMIC DNA]</scope>
    <source>
        <strain evidence="5 6">KCTC 42542</strain>
    </source>
</reference>
<dbReference type="Gene3D" id="3.40.190.10">
    <property type="entry name" value="Periplasmic binding protein-like II"/>
    <property type="match status" value="1"/>
</dbReference>
<dbReference type="RefSeq" id="WP_149812253.1">
    <property type="nucleotide sequence ID" value="NZ_VUKA01000004.1"/>
</dbReference>
<proteinExistence type="inferred from homology"/>
<gene>
    <name evidence="5" type="ORF">F0Q34_10910</name>
</gene>
<dbReference type="SUPFAM" id="SSF53850">
    <property type="entry name" value="Periplasmic binding protein-like II"/>
    <property type="match status" value="1"/>
</dbReference>
<dbReference type="PROSITE" id="PS51318">
    <property type="entry name" value="TAT"/>
    <property type="match status" value="1"/>
</dbReference>
<dbReference type="PANTHER" id="PTHR30290">
    <property type="entry name" value="PERIPLASMIC BINDING COMPONENT OF ABC TRANSPORTER"/>
    <property type="match status" value="1"/>
</dbReference>
<sequence length="530" mass="58901">MQRRHFLLASGAAMAASRLAMPRLARAQGGGTLRFVPQADLPNLDPVAGTQLVVRNASLMVYDMLYGIGADLQPKPQMVESHEVSADGKDWRFRLRGGLTFHDGEAVLARDVVASIRRWMPRDGMGQMIQARLDALEAVDDQTFRLRLKQPFPKLLYAFGKSNTPLLVIMPERIAATDPYTQVKDYVGSGPMRFRRDEWMAGSRAVFEKFAAYQPREEKSDWLAGGKRVLMDRVEWLTMPDPGTALAAIQSGEIDWWESPIADLVPVMQGHRDINVEVADPLGNIGAMRLNHLVPPFNNKLIRQALQYAVSQEDYMRAIVGDDEALWKPMPSFFTPGTPGYTEAGAERLKGGRRYDKARELLKQAGYNGEKVVMLVAADVPVAKAQGDVTADMLSRIGMNVDYQALDWGTVGSRRTSKKPASEGGWNIFFSWHSGVDCINPAPYKGVSASGDKAWFGWPSSAEVERHIAEWYEAPDAAGENRALEAVNRAGMDLVTYIPTGFFLGYTASRKSVRNIHHAPFPLFWDARKA</sequence>
<evidence type="ECO:0000256" key="1">
    <source>
        <dbReference type="ARBA" id="ARBA00004418"/>
    </source>
</evidence>
<comment type="similarity">
    <text evidence="2">Belongs to the bacterial solute-binding protein 5 family.</text>
</comment>
<dbReference type="GO" id="GO:1904680">
    <property type="term" value="F:peptide transmembrane transporter activity"/>
    <property type="evidence" value="ECO:0007669"/>
    <property type="project" value="TreeGrafter"/>
</dbReference>
<dbReference type="CDD" id="cd08502">
    <property type="entry name" value="PBP2_NikA_DppA_OppA_like_16"/>
    <property type="match status" value="1"/>
</dbReference>
<dbReference type="InterPro" id="IPR006311">
    <property type="entry name" value="TAT_signal"/>
</dbReference>
<keyword evidence="6" id="KW-1185">Reference proteome</keyword>
<comment type="caution">
    <text evidence="5">The sequence shown here is derived from an EMBL/GenBank/DDBJ whole genome shotgun (WGS) entry which is preliminary data.</text>
</comment>
<protein>
    <submittedName>
        <fullName evidence="5">ABC transporter substrate-binding protein</fullName>
    </submittedName>
</protein>
<feature type="domain" description="Solute-binding protein family 5" evidence="4">
    <location>
        <begin position="73"/>
        <end position="434"/>
    </location>
</feature>
<evidence type="ECO:0000256" key="3">
    <source>
        <dbReference type="ARBA" id="ARBA00022729"/>
    </source>
</evidence>
<evidence type="ECO:0000313" key="5">
    <source>
        <dbReference type="EMBL" id="KAA2213140.1"/>
    </source>
</evidence>
<name>A0A5B2TH82_9PROT</name>
<comment type="subcellular location">
    <subcellularLocation>
        <location evidence="1">Periplasm</location>
    </subcellularLocation>
</comment>
<evidence type="ECO:0000313" key="6">
    <source>
        <dbReference type="Proteomes" id="UP000322110"/>
    </source>
</evidence>
<dbReference type="AlphaFoldDB" id="A0A5B2TH82"/>
<dbReference type="EMBL" id="VUKA01000004">
    <property type="protein sequence ID" value="KAA2213140.1"/>
    <property type="molecule type" value="Genomic_DNA"/>
</dbReference>